<comment type="caution">
    <text evidence="1">The sequence shown here is derived from an EMBL/GenBank/DDBJ whole genome shotgun (WGS) entry which is preliminary data.</text>
</comment>
<proteinExistence type="predicted"/>
<name>A0ABW6IGW6_9CYAN</name>
<evidence type="ECO:0000313" key="1">
    <source>
        <dbReference type="EMBL" id="MFE4107431.1"/>
    </source>
</evidence>
<accession>A0ABW6IGW6</accession>
<evidence type="ECO:0000313" key="2">
    <source>
        <dbReference type="Proteomes" id="UP001600165"/>
    </source>
</evidence>
<dbReference type="Proteomes" id="UP001600165">
    <property type="component" value="Unassembled WGS sequence"/>
</dbReference>
<dbReference type="InterPro" id="IPR008949">
    <property type="entry name" value="Isoprenoid_synthase_dom_sf"/>
</dbReference>
<organism evidence="1 2">
    <name type="scientific">Almyronema epifaneia S1</name>
    <dbReference type="NCBI Taxonomy" id="2991925"/>
    <lineage>
        <taxon>Bacteria</taxon>
        <taxon>Bacillati</taxon>
        <taxon>Cyanobacteriota</taxon>
        <taxon>Cyanophyceae</taxon>
        <taxon>Nodosilineales</taxon>
        <taxon>Nodosilineaceae</taxon>
        <taxon>Almyronema</taxon>
        <taxon>Almyronema epifaneia</taxon>
    </lineage>
</organism>
<dbReference type="SUPFAM" id="SSF48576">
    <property type="entry name" value="Terpenoid synthases"/>
    <property type="match status" value="1"/>
</dbReference>
<protein>
    <submittedName>
        <fullName evidence="1">Squalene/phytoene synthase family protein</fullName>
    </submittedName>
</protein>
<dbReference type="Gene3D" id="1.10.600.10">
    <property type="entry name" value="Farnesyl Diphosphate Synthase"/>
    <property type="match status" value="1"/>
</dbReference>
<dbReference type="EMBL" id="JBHZOL010000086">
    <property type="protein sequence ID" value="MFE4107431.1"/>
    <property type="molecule type" value="Genomic_DNA"/>
</dbReference>
<gene>
    <name evidence="1" type="ORF">ACFVKH_14150</name>
</gene>
<dbReference type="Pfam" id="PF00494">
    <property type="entry name" value="SQS_PSY"/>
    <property type="match status" value="1"/>
</dbReference>
<keyword evidence="2" id="KW-1185">Reference proteome</keyword>
<reference evidence="1 2" key="1">
    <citation type="submission" date="2024-10" db="EMBL/GenBank/DDBJ databases">
        <authorList>
            <person name="Ratan Roy A."/>
            <person name="Morales Sandoval P.H."/>
            <person name="De Los Santos Villalobos S."/>
            <person name="Chakraborty S."/>
            <person name="Mukherjee J."/>
        </authorList>
    </citation>
    <scope>NUCLEOTIDE SEQUENCE [LARGE SCALE GENOMIC DNA]</scope>
    <source>
        <strain evidence="1 2">S1</strain>
    </source>
</reference>
<sequence length="381" mass="45120">MTSLKLASSSEYEAIADDSLKDEDNAAWLVHLTPDVQQAWIKRLYWLRWIDRLAEQDQLLQHGSDFETFYQAWKHLLQTGQVTSSHQHWQILNYLAQFEPLETAKQSATLQVWDRYIEAMRDYHQPNLAIKTLQDYEQMLERIAGSFFQCFPFVSVQHRQAICYFGLVDQFYNNLRDLREDALQGVCYFPEEVLTSFNVQRSDIVSMTCFDDPNYFRMMQFWVEEYLPTVRRKTLSLTLAKDLHPSWELLRDWCIHRYNRVERVLQSCRYNFQQFPERYWPEVRQDLANRAVPPAAQRIQRAYRLSEVSRFLRLSPVVIKTMQAGLQILEQWPLKETANRFSQVRATSHTLTKGSSQLSLTLVLKSQKAWEMVSHAAQTRG</sequence>
<dbReference type="InterPro" id="IPR002060">
    <property type="entry name" value="Squ/phyt_synthse"/>
</dbReference>
<dbReference type="RefSeq" id="WP_377966133.1">
    <property type="nucleotide sequence ID" value="NZ_JBHZOL010000086.1"/>
</dbReference>